<evidence type="ECO:0000313" key="2">
    <source>
        <dbReference type="Proteomes" id="UP000189295"/>
    </source>
</evidence>
<comment type="caution">
    <text evidence="1">The sequence shown here is derived from an EMBL/GenBank/DDBJ whole genome shotgun (WGS) entry which is preliminary data.</text>
</comment>
<reference evidence="1 2" key="1">
    <citation type="submission" date="2016-10" db="EMBL/GenBank/DDBJ databases">
        <title>Pseudomonas lactis sp. nov. and Pseudomonas paralactis sp. nov., isolated from bovine raw milk.</title>
        <authorList>
            <person name="Von Neubeck M."/>
            <person name="Huptas C."/>
            <person name="Glueck C."/>
            <person name="Krewinkel M."/>
            <person name="Stoeckel M."/>
            <person name="Stressler T."/>
            <person name="Fischer L."/>
            <person name="Hinrichs J."/>
            <person name="Scherer S."/>
            <person name="Wenning M."/>
        </authorList>
    </citation>
    <scope>NUCLEOTIDE SEQUENCE [LARGE SCALE GENOMIC DNA]</scope>
    <source>
        <strain evidence="1 2">DSM 17516</strain>
    </source>
</reference>
<dbReference type="EMBL" id="MNPW01000013">
    <property type="protein sequence ID" value="ONH50920.1"/>
    <property type="molecule type" value="Genomic_DNA"/>
</dbReference>
<accession>A0A1V2K0E3</accession>
<dbReference type="Proteomes" id="UP000189295">
    <property type="component" value="Unassembled WGS sequence"/>
</dbReference>
<gene>
    <name evidence="1" type="ORF">BLL36_23710</name>
</gene>
<sequence length="72" mass="7700">MSLSTLRAPTMDGWSPIIAVRAGMDRRKTGFAQGQAQIGADVHLPTLAQGQAYQTPQSVWHMISGHGVLLGQ</sequence>
<dbReference type="AlphaFoldDB" id="A0A1V2K0E3"/>
<organism evidence="1 2">
    <name type="scientific">Pseudomonas cedrina subsp. cedrina</name>
    <dbReference type="NCBI Taxonomy" id="76762"/>
    <lineage>
        <taxon>Bacteria</taxon>
        <taxon>Pseudomonadati</taxon>
        <taxon>Pseudomonadota</taxon>
        <taxon>Gammaproteobacteria</taxon>
        <taxon>Pseudomonadales</taxon>
        <taxon>Pseudomonadaceae</taxon>
        <taxon>Pseudomonas</taxon>
    </lineage>
</organism>
<evidence type="ECO:0000313" key="1">
    <source>
        <dbReference type="EMBL" id="ONH50920.1"/>
    </source>
</evidence>
<proteinExistence type="predicted"/>
<protein>
    <submittedName>
        <fullName evidence="1">Uncharacterized protein</fullName>
    </submittedName>
</protein>
<name>A0A1V2K0E3_PSECE</name>